<evidence type="ECO:0000256" key="8">
    <source>
        <dbReference type="ARBA" id="ARBA00023170"/>
    </source>
</evidence>
<keyword evidence="4 10" id="KW-0812">Transmembrane</keyword>
<dbReference type="RefSeq" id="WP_236453746.1">
    <property type="nucleotide sequence ID" value="NZ_CBCSGE010000011.1"/>
</dbReference>
<gene>
    <name evidence="15" type="ORF">ACFFVF_17715</name>
</gene>
<evidence type="ECO:0000256" key="10">
    <source>
        <dbReference type="PROSITE-ProRule" id="PRU01360"/>
    </source>
</evidence>
<dbReference type="InterPro" id="IPR039426">
    <property type="entry name" value="TonB-dep_rcpt-like"/>
</dbReference>
<evidence type="ECO:0000256" key="11">
    <source>
        <dbReference type="RuleBase" id="RU003357"/>
    </source>
</evidence>
<dbReference type="Gene3D" id="2.170.130.10">
    <property type="entry name" value="TonB-dependent receptor, plug domain"/>
    <property type="match status" value="1"/>
</dbReference>
<feature type="domain" description="TonB-dependent receptor plug" evidence="14">
    <location>
        <begin position="48"/>
        <end position="155"/>
    </location>
</feature>
<evidence type="ECO:0000256" key="3">
    <source>
        <dbReference type="ARBA" id="ARBA00022452"/>
    </source>
</evidence>
<keyword evidence="16" id="KW-1185">Reference proteome</keyword>
<protein>
    <submittedName>
        <fullName evidence="15">TonB-dependent receptor plug domain-containing protein</fullName>
    </submittedName>
</protein>
<keyword evidence="5 12" id="KW-0732">Signal</keyword>
<feature type="signal peptide" evidence="12">
    <location>
        <begin position="1"/>
        <end position="21"/>
    </location>
</feature>
<organism evidence="15 16">
    <name type="scientific">Flavobacterium jumunjinense</name>
    <dbReference type="NCBI Taxonomy" id="998845"/>
    <lineage>
        <taxon>Bacteria</taxon>
        <taxon>Pseudomonadati</taxon>
        <taxon>Bacteroidota</taxon>
        <taxon>Flavobacteriia</taxon>
        <taxon>Flavobacteriales</taxon>
        <taxon>Flavobacteriaceae</taxon>
        <taxon>Flavobacterium</taxon>
    </lineage>
</organism>
<accession>A0ABV5GSI2</accession>
<evidence type="ECO:0000259" key="14">
    <source>
        <dbReference type="Pfam" id="PF07715"/>
    </source>
</evidence>
<keyword evidence="2 10" id="KW-0813">Transport</keyword>
<dbReference type="Pfam" id="PF00593">
    <property type="entry name" value="TonB_dep_Rec_b-barrel"/>
    <property type="match status" value="1"/>
</dbReference>
<keyword evidence="8 15" id="KW-0675">Receptor</keyword>
<dbReference type="PROSITE" id="PS52016">
    <property type="entry name" value="TONB_DEPENDENT_REC_3"/>
    <property type="match status" value="1"/>
</dbReference>
<keyword evidence="7 10" id="KW-0472">Membrane</keyword>
<proteinExistence type="inferred from homology"/>
<evidence type="ECO:0000256" key="1">
    <source>
        <dbReference type="ARBA" id="ARBA00004571"/>
    </source>
</evidence>
<evidence type="ECO:0000313" key="16">
    <source>
        <dbReference type="Proteomes" id="UP001589607"/>
    </source>
</evidence>
<dbReference type="Gene3D" id="2.40.170.20">
    <property type="entry name" value="TonB-dependent receptor, beta-barrel domain"/>
    <property type="match status" value="1"/>
</dbReference>
<feature type="domain" description="TonB-dependent receptor-like beta-barrel" evidence="13">
    <location>
        <begin position="232"/>
        <end position="617"/>
    </location>
</feature>
<comment type="subcellular location">
    <subcellularLocation>
        <location evidence="1 10">Cell outer membrane</location>
        <topology evidence="1 10">Multi-pass membrane protein</topology>
    </subcellularLocation>
</comment>
<dbReference type="Pfam" id="PF07715">
    <property type="entry name" value="Plug"/>
    <property type="match status" value="1"/>
</dbReference>
<evidence type="ECO:0000256" key="7">
    <source>
        <dbReference type="ARBA" id="ARBA00023136"/>
    </source>
</evidence>
<dbReference type="PANTHER" id="PTHR30069:SF29">
    <property type="entry name" value="HEMOGLOBIN AND HEMOGLOBIN-HAPTOGLOBIN-BINDING PROTEIN 1-RELATED"/>
    <property type="match status" value="1"/>
</dbReference>
<evidence type="ECO:0000256" key="5">
    <source>
        <dbReference type="ARBA" id="ARBA00022729"/>
    </source>
</evidence>
<dbReference type="Proteomes" id="UP001589607">
    <property type="component" value="Unassembled WGS sequence"/>
</dbReference>
<evidence type="ECO:0000256" key="2">
    <source>
        <dbReference type="ARBA" id="ARBA00022448"/>
    </source>
</evidence>
<keyword evidence="6 11" id="KW-0798">TonB box</keyword>
<dbReference type="EMBL" id="JBHMEY010000080">
    <property type="protein sequence ID" value="MFB9098345.1"/>
    <property type="molecule type" value="Genomic_DNA"/>
</dbReference>
<sequence length="643" mass="72407">MNIKFIRWSVCAAFLTSISYAQEIDTLKVNQLNEVVVSDTKFEQKREKSGKIIDVISTKDLEARKGQSVAQVLNQVAGLEVNGSNSSAGKNLEYYIRGGRSRQVLIIIDGNPVNDATSIASTYDLRLLPVEQIEKIEILKGSSSVLYGSGAATGVISITTKKAKKDKLSGNAYFNIGTQNTVEKTNLNGQEFNQGFGVNGNIGKLSFNTTLNSTEVDGFSQATGDNFERDYFSRINLNQQLGYKYSEKLKLDAFINYDKLISENDLGAFQDSDVDKYDAEQVRVGFRPNYKYNKGEAYLNVAFANLERNYDSYSSWAMTTDETYYKSRTINADLVNKLDLFKGFHLITGVQSQFMDMFQTGALGEVDNKITKFNVVDPYFTAVYNSDFGLNVNAGARLNIHSKYGSNLVYNVNPSFYLEKYKLRVLSSFSTAYITPTLYQLYSQYGNLELKPEENATAEVGFEKSFLNNKIVLNAVGFYRVEENKMNFISLSAAPWGQYQNVENKINAKGIETNVTYSPIEKIKVTANYTFTEVENEDKLLQLIPKHKFNAGVDVAITNKLKWSAQYQYTNQKIDLFYNSAISATQKIDLDSYQIVNSNISYKLNNYTSFFAGVTNLLDVEFVEKIGYSTRGRNFKLGVNLQF</sequence>
<evidence type="ECO:0000256" key="6">
    <source>
        <dbReference type="ARBA" id="ARBA00023077"/>
    </source>
</evidence>
<keyword evidence="3 10" id="KW-1134">Transmembrane beta strand</keyword>
<reference evidence="15 16" key="1">
    <citation type="submission" date="2024-09" db="EMBL/GenBank/DDBJ databases">
        <authorList>
            <person name="Sun Q."/>
            <person name="Mori K."/>
        </authorList>
    </citation>
    <scope>NUCLEOTIDE SEQUENCE [LARGE SCALE GENOMIC DNA]</scope>
    <source>
        <strain evidence="15 16">CECT 7955</strain>
    </source>
</reference>
<dbReference type="InterPro" id="IPR012910">
    <property type="entry name" value="Plug_dom"/>
</dbReference>
<comment type="similarity">
    <text evidence="10 11">Belongs to the TonB-dependent receptor family.</text>
</comment>
<evidence type="ECO:0000256" key="12">
    <source>
        <dbReference type="SAM" id="SignalP"/>
    </source>
</evidence>
<dbReference type="InterPro" id="IPR037066">
    <property type="entry name" value="Plug_dom_sf"/>
</dbReference>
<keyword evidence="9 10" id="KW-0998">Cell outer membrane</keyword>
<dbReference type="InterPro" id="IPR036942">
    <property type="entry name" value="Beta-barrel_TonB_sf"/>
</dbReference>
<name>A0ABV5GSI2_9FLAO</name>
<evidence type="ECO:0000259" key="13">
    <source>
        <dbReference type="Pfam" id="PF00593"/>
    </source>
</evidence>
<dbReference type="PANTHER" id="PTHR30069">
    <property type="entry name" value="TONB-DEPENDENT OUTER MEMBRANE RECEPTOR"/>
    <property type="match status" value="1"/>
</dbReference>
<comment type="caution">
    <text evidence="15">The sequence shown here is derived from an EMBL/GenBank/DDBJ whole genome shotgun (WGS) entry which is preliminary data.</text>
</comment>
<dbReference type="SUPFAM" id="SSF56935">
    <property type="entry name" value="Porins"/>
    <property type="match status" value="1"/>
</dbReference>
<dbReference type="InterPro" id="IPR000531">
    <property type="entry name" value="Beta-barrel_TonB"/>
</dbReference>
<evidence type="ECO:0000313" key="15">
    <source>
        <dbReference type="EMBL" id="MFB9098345.1"/>
    </source>
</evidence>
<feature type="chain" id="PRO_5046515499" evidence="12">
    <location>
        <begin position="22"/>
        <end position="643"/>
    </location>
</feature>
<evidence type="ECO:0000256" key="9">
    <source>
        <dbReference type="ARBA" id="ARBA00023237"/>
    </source>
</evidence>
<evidence type="ECO:0000256" key="4">
    <source>
        <dbReference type="ARBA" id="ARBA00022692"/>
    </source>
</evidence>